<dbReference type="PANTHER" id="PTHR21301">
    <property type="entry name" value="REVERSE TRANSCRIPTASE"/>
    <property type="match status" value="1"/>
</dbReference>
<dbReference type="Proteomes" id="UP000050795">
    <property type="component" value="Unassembled WGS sequence"/>
</dbReference>
<dbReference type="AlphaFoldDB" id="A0AA85J6N3"/>
<reference evidence="4" key="1">
    <citation type="submission" date="2022-06" db="EMBL/GenBank/DDBJ databases">
        <authorList>
            <person name="Berger JAMES D."/>
            <person name="Berger JAMES D."/>
        </authorList>
    </citation>
    <scope>NUCLEOTIDE SEQUENCE [LARGE SCALE GENOMIC DNA]</scope>
</reference>
<keyword evidence="1" id="KW-0175">Coiled coil</keyword>
<dbReference type="PANTHER" id="PTHR21301:SF10">
    <property type="entry name" value="REVERSE TRANSCRIPTASE DOMAIN-CONTAINING PROTEIN"/>
    <property type="match status" value="1"/>
</dbReference>
<sequence length="904" mass="104017">MIMNNKLCSKRHPVYNTVSLCDTFNNQTNMELRNTTVPKFYTYINMTYGLPVRRLINKLTRLSQTEARYENHRIFNIRCLKNEIIPKYLRLRAPVPTDRVRSRIESLQKLCLKEEIHRIVRKLQHIRCEIEQLKQKLKGIVSNVDYDLITQSSNNAKSATFKKSKNSQIKKFNKLLEEKSSSQNNEVNNPKSTAIDKSKWVINLSSHILSPMEISVLEKGLNFNVAVDKLKPEDVIPKIEIALSGIDKTTAEEVRAQCALTLKRQKCGKPNLTKQETKALKHLKNNKDIVITKSDKGNATVVLDKSDYLDKVNTHIQTGPYEEINKSIDTVMNKVKKSTADLIRRMKPFLGESKWFNLMPKTNNPSRMYGVVKIHKSGYPIRPIVDFRNSPTYELSKYLAMVLNPLKIHSKSRLTNSYELKHRLDNLKLDSEEKMVSFDIVSLYTRIPINMAIEAVRNELISDQELELRTKVPIEDIMLGVQLCLTSTVFKFQGKIYKQIEGVAMGSPISPVVADIFMDRWEKIAIETFTPTPKVWWRYVDDTFTVLRTQDIDRFFEHINSKVDAIQFTYELESQEGELPMLDCNVKRKEDGKLNTSVYRKPTHSNRYLDFRSSHPMSVKIGLVKCLNDRAQKLSSTKENLRQEVTHIKEALKLNNYPDKLVKKYVSKCKNKINNDNRDSDNNNNDNNNNNNNNNNGNNNSNNNNNINNDTNNKECKSSTVIPYKEGTSEALRRILNKAGIKVAFKPTNSIRNKLCRLKDPVEPLKQNNLVYLIPCNDCEVKYIGQTSRTGAVRLAEHKNLAKSRLVDPNKIRNLESSSAIALHAVTHNHTIGWNRMTVLKSNVTGYRERLITEALFIESTANTCNRNDSTPVPDIWKILLPIQQIGEDRENYKNQISKSCDKN</sequence>
<dbReference type="Pfam" id="PF26215">
    <property type="entry name" value="HTH_animal"/>
    <property type="match status" value="1"/>
</dbReference>
<dbReference type="InterPro" id="IPR000477">
    <property type="entry name" value="RT_dom"/>
</dbReference>
<feature type="coiled-coil region" evidence="1">
    <location>
        <begin position="624"/>
        <end position="651"/>
    </location>
</feature>
<accession>A0AA85J6N3</accession>
<feature type="coiled-coil region" evidence="1">
    <location>
        <begin position="116"/>
        <end position="143"/>
    </location>
</feature>
<evidence type="ECO:0000313" key="5">
    <source>
        <dbReference type="WBParaSite" id="TREG1_133960.1"/>
    </source>
</evidence>
<organism evidence="4 5">
    <name type="scientific">Trichobilharzia regenti</name>
    <name type="common">Nasal bird schistosome</name>
    <dbReference type="NCBI Taxonomy" id="157069"/>
    <lineage>
        <taxon>Eukaryota</taxon>
        <taxon>Metazoa</taxon>
        <taxon>Spiralia</taxon>
        <taxon>Lophotrochozoa</taxon>
        <taxon>Platyhelminthes</taxon>
        <taxon>Trematoda</taxon>
        <taxon>Digenea</taxon>
        <taxon>Strigeidida</taxon>
        <taxon>Schistosomatoidea</taxon>
        <taxon>Schistosomatidae</taxon>
        <taxon>Trichobilharzia</taxon>
    </lineage>
</organism>
<reference evidence="5" key="2">
    <citation type="submission" date="2023-11" db="UniProtKB">
        <authorList>
            <consortium name="WormBaseParasite"/>
        </authorList>
    </citation>
    <scope>IDENTIFICATION</scope>
</reference>
<evidence type="ECO:0000313" key="4">
    <source>
        <dbReference type="Proteomes" id="UP000050795"/>
    </source>
</evidence>
<evidence type="ECO:0000256" key="2">
    <source>
        <dbReference type="SAM" id="MobiDB-lite"/>
    </source>
</evidence>
<dbReference type="WBParaSite" id="TREG1_133960.1">
    <property type="protein sequence ID" value="TREG1_133960.1"/>
    <property type="gene ID" value="TREG1_133960"/>
</dbReference>
<proteinExistence type="predicted"/>
<dbReference type="PROSITE" id="PS50878">
    <property type="entry name" value="RT_POL"/>
    <property type="match status" value="1"/>
</dbReference>
<feature type="region of interest" description="Disordered" evidence="2">
    <location>
        <begin position="672"/>
        <end position="721"/>
    </location>
</feature>
<feature type="compositionally biased region" description="Low complexity" evidence="2">
    <location>
        <begin position="682"/>
        <end position="711"/>
    </location>
</feature>
<dbReference type="InterPro" id="IPR058912">
    <property type="entry name" value="HTH_animal"/>
</dbReference>
<evidence type="ECO:0000259" key="3">
    <source>
        <dbReference type="PROSITE" id="PS50878"/>
    </source>
</evidence>
<name>A0AA85J6N3_TRIRE</name>
<dbReference type="CDD" id="cd10442">
    <property type="entry name" value="GIY-YIG_PLEs"/>
    <property type="match status" value="1"/>
</dbReference>
<protein>
    <recommendedName>
        <fullName evidence="3">Reverse transcriptase domain-containing protein</fullName>
    </recommendedName>
</protein>
<evidence type="ECO:0000256" key="1">
    <source>
        <dbReference type="SAM" id="Coils"/>
    </source>
</evidence>
<feature type="domain" description="Reverse transcriptase" evidence="3">
    <location>
        <begin position="352"/>
        <end position="625"/>
    </location>
</feature>
<keyword evidence="4" id="KW-1185">Reference proteome</keyword>